<keyword evidence="8" id="KW-1185">Reference proteome</keyword>
<dbReference type="EMBL" id="JBHUIY010000013">
    <property type="protein sequence ID" value="MFD2233775.1"/>
    <property type="molecule type" value="Genomic_DNA"/>
</dbReference>
<feature type="transmembrane region" description="Helical" evidence="5">
    <location>
        <begin position="37"/>
        <end position="56"/>
    </location>
</feature>
<evidence type="ECO:0000256" key="4">
    <source>
        <dbReference type="ARBA" id="ARBA00023136"/>
    </source>
</evidence>
<reference evidence="8" key="1">
    <citation type="journal article" date="2019" name="Int. J. Syst. Evol. Microbiol.">
        <title>The Global Catalogue of Microorganisms (GCM) 10K type strain sequencing project: providing services to taxonomists for standard genome sequencing and annotation.</title>
        <authorList>
            <consortium name="The Broad Institute Genomics Platform"/>
            <consortium name="The Broad Institute Genome Sequencing Center for Infectious Disease"/>
            <person name="Wu L."/>
            <person name="Ma J."/>
        </authorList>
    </citation>
    <scope>NUCLEOTIDE SEQUENCE [LARGE SCALE GENOMIC DNA]</scope>
    <source>
        <strain evidence="8">KCTC 15012</strain>
    </source>
</reference>
<evidence type="ECO:0000256" key="2">
    <source>
        <dbReference type="ARBA" id="ARBA00022692"/>
    </source>
</evidence>
<dbReference type="RefSeq" id="WP_377315664.1">
    <property type="nucleotide sequence ID" value="NZ_JBHUIY010000013.1"/>
</dbReference>
<comment type="subcellular location">
    <subcellularLocation>
        <location evidence="1">Membrane</location>
        <topology evidence="1">Multi-pass membrane protein</topology>
    </subcellularLocation>
</comment>
<keyword evidence="2 5" id="KW-0812">Transmembrane</keyword>
<name>A0ABW5C9A0_9PROT</name>
<feature type="transmembrane region" description="Helical" evidence="5">
    <location>
        <begin position="99"/>
        <end position="118"/>
    </location>
</feature>
<evidence type="ECO:0000313" key="7">
    <source>
        <dbReference type="EMBL" id="MFD2233775.1"/>
    </source>
</evidence>
<protein>
    <submittedName>
        <fullName evidence="7">RDD family protein</fullName>
    </submittedName>
</protein>
<evidence type="ECO:0000256" key="3">
    <source>
        <dbReference type="ARBA" id="ARBA00022989"/>
    </source>
</evidence>
<evidence type="ECO:0000256" key="5">
    <source>
        <dbReference type="SAM" id="Phobius"/>
    </source>
</evidence>
<organism evidence="7 8">
    <name type="scientific">Phaeospirillum tilakii</name>
    <dbReference type="NCBI Taxonomy" id="741673"/>
    <lineage>
        <taxon>Bacteria</taxon>
        <taxon>Pseudomonadati</taxon>
        <taxon>Pseudomonadota</taxon>
        <taxon>Alphaproteobacteria</taxon>
        <taxon>Rhodospirillales</taxon>
        <taxon>Rhodospirillaceae</taxon>
        <taxon>Phaeospirillum</taxon>
    </lineage>
</organism>
<sequence>MTPRRVYAYCLDLAVVGLLWLMALVAAVIVGALSFGLLWPLLAVLLGLVPLAYHVVTVAGPRAATFGMRIAGLRVMSVRPGAEANAGHPAWWQALAHGAGFYLSVAVTGSLILLVTLFNPRRRALHDWLAGVVVVNDPAGWR</sequence>
<keyword evidence="3 5" id="KW-1133">Transmembrane helix</keyword>
<feature type="transmembrane region" description="Helical" evidence="5">
    <location>
        <begin position="6"/>
        <end position="30"/>
    </location>
</feature>
<evidence type="ECO:0000256" key="1">
    <source>
        <dbReference type="ARBA" id="ARBA00004141"/>
    </source>
</evidence>
<feature type="domain" description="RDD" evidence="6">
    <location>
        <begin position="4"/>
        <end position="131"/>
    </location>
</feature>
<evidence type="ECO:0000259" key="6">
    <source>
        <dbReference type="Pfam" id="PF06271"/>
    </source>
</evidence>
<gene>
    <name evidence="7" type="ORF">ACFSNB_08155</name>
</gene>
<accession>A0ABW5C9A0</accession>
<dbReference type="Proteomes" id="UP001597296">
    <property type="component" value="Unassembled WGS sequence"/>
</dbReference>
<proteinExistence type="predicted"/>
<evidence type="ECO:0000313" key="8">
    <source>
        <dbReference type="Proteomes" id="UP001597296"/>
    </source>
</evidence>
<comment type="caution">
    <text evidence="7">The sequence shown here is derived from an EMBL/GenBank/DDBJ whole genome shotgun (WGS) entry which is preliminary data.</text>
</comment>
<keyword evidence="4 5" id="KW-0472">Membrane</keyword>
<dbReference type="Pfam" id="PF06271">
    <property type="entry name" value="RDD"/>
    <property type="match status" value="1"/>
</dbReference>
<dbReference type="InterPro" id="IPR010432">
    <property type="entry name" value="RDD"/>
</dbReference>